<sequence>MSVRTRALALSTIAALTAGALSVPAASTESYPSAGAVPVAQLDINQVDGGLAYVYATPVLQSHIDTVTRQLRELRARAWDANLPLNGASLRDVAPDRTAYINGMSWSRGLEHVALQRAAEENFDFDHQRAGGAEAWTAKPGAFSAENLTSATMSEAIASWSTDGGSNSEWNKLIRSNGYFTDGTGHLHNMLNPDNRYFAQAQVGNTTAGHYSTERVSGAPERLEGRHAFPIAVPESAFSRADIRFTGGTHVGDSGSIGLSISGWGGARLAVPGASVSSSNPEVLAVHPDGTYEALQEGTAELSITPFLMRNGKTRPSGEAISQTVKVSKKPAIGGAAGGSSAGAAIGIIAVIVAVLGIGTQVLRYMGLWQ</sequence>
<name>A0A9X3M9U9_9CORY</name>
<keyword evidence="1" id="KW-0812">Transmembrane</keyword>
<reference evidence="3" key="1">
    <citation type="submission" date="2022-02" db="EMBL/GenBank/DDBJ databases">
        <title>Corynebacterium sp. from urogenital microbiome.</title>
        <authorList>
            <person name="Cappelli E.A."/>
            <person name="Ribeiro T.G."/>
            <person name="Peixe L."/>
        </authorList>
    </citation>
    <scope>NUCLEOTIDE SEQUENCE</scope>
    <source>
        <strain evidence="3">C8Ua_181</strain>
    </source>
</reference>
<dbReference type="EMBL" id="JAKMUU010000002">
    <property type="protein sequence ID" value="MCZ9306867.1"/>
    <property type="molecule type" value="Genomic_DNA"/>
</dbReference>
<evidence type="ECO:0000256" key="1">
    <source>
        <dbReference type="SAM" id="Phobius"/>
    </source>
</evidence>
<dbReference type="AlphaFoldDB" id="A0A9X3M9U9"/>
<protein>
    <recommendedName>
        <fullName evidence="5">SCP domain-containing protein</fullName>
    </recommendedName>
</protein>
<evidence type="ECO:0000256" key="2">
    <source>
        <dbReference type="SAM" id="SignalP"/>
    </source>
</evidence>
<proteinExistence type="predicted"/>
<keyword evidence="1" id="KW-1133">Transmembrane helix</keyword>
<gene>
    <name evidence="3" type="ORF">L8V01_05160</name>
</gene>
<dbReference type="Proteomes" id="UP001146430">
    <property type="component" value="Unassembled WGS sequence"/>
</dbReference>
<comment type="caution">
    <text evidence="3">The sequence shown here is derived from an EMBL/GenBank/DDBJ whole genome shotgun (WGS) entry which is preliminary data.</text>
</comment>
<evidence type="ECO:0008006" key="5">
    <source>
        <dbReference type="Google" id="ProtNLM"/>
    </source>
</evidence>
<accession>A0A9X3M9U9</accession>
<dbReference type="RefSeq" id="WP_269946076.1">
    <property type="nucleotide sequence ID" value="NZ_JAKMUU010000002.1"/>
</dbReference>
<keyword evidence="2" id="KW-0732">Signal</keyword>
<feature type="chain" id="PRO_5040962491" description="SCP domain-containing protein" evidence="2">
    <location>
        <begin position="26"/>
        <end position="370"/>
    </location>
</feature>
<keyword evidence="1" id="KW-0472">Membrane</keyword>
<feature type="transmembrane region" description="Helical" evidence="1">
    <location>
        <begin position="342"/>
        <end position="363"/>
    </location>
</feature>
<feature type="signal peptide" evidence="2">
    <location>
        <begin position="1"/>
        <end position="25"/>
    </location>
</feature>
<evidence type="ECO:0000313" key="4">
    <source>
        <dbReference type="Proteomes" id="UP001146430"/>
    </source>
</evidence>
<evidence type="ECO:0000313" key="3">
    <source>
        <dbReference type="EMBL" id="MCZ9306867.1"/>
    </source>
</evidence>
<organism evidence="3 4">
    <name type="scientific">Corynebacterium curieae</name>
    <dbReference type="NCBI Taxonomy" id="2913500"/>
    <lineage>
        <taxon>Bacteria</taxon>
        <taxon>Bacillati</taxon>
        <taxon>Actinomycetota</taxon>
        <taxon>Actinomycetes</taxon>
        <taxon>Mycobacteriales</taxon>
        <taxon>Corynebacteriaceae</taxon>
        <taxon>Corynebacterium</taxon>
    </lineage>
</organism>